<feature type="transmembrane region" description="Helical" evidence="6">
    <location>
        <begin position="414"/>
        <end position="435"/>
    </location>
</feature>
<organism evidence="8 9">
    <name type="scientific">Rosistilla carotiformis</name>
    <dbReference type="NCBI Taxonomy" id="2528017"/>
    <lineage>
        <taxon>Bacteria</taxon>
        <taxon>Pseudomonadati</taxon>
        <taxon>Planctomycetota</taxon>
        <taxon>Planctomycetia</taxon>
        <taxon>Pirellulales</taxon>
        <taxon>Pirellulaceae</taxon>
        <taxon>Rosistilla</taxon>
    </lineage>
</organism>
<keyword evidence="4 6" id="KW-0472">Membrane</keyword>
<feature type="transmembrane region" description="Helical" evidence="6">
    <location>
        <begin position="262"/>
        <end position="283"/>
    </location>
</feature>
<reference evidence="8 9" key="1">
    <citation type="submission" date="2019-02" db="EMBL/GenBank/DDBJ databases">
        <title>Deep-cultivation of Planctomycetes and their phenomic and genomic characterization uncovers novel biology.</title>
        <authorList>
            <person name="Wiegand S."/>
            <person name="Jogler M."/>
            <person name="Boedeker C."/>
            <person name="Pinto D."/>
            <person name="Vollmers J."/>
            <person name="Rivas-Marin E."/>
            <person name="Kohn T."/>
            <person name="Peeters S.H."/>
            <person name="Heuer A."/>
            <person name="Rast P."/>
            <person name="Oberbeckmann S."/>
            <person name="Bunk B."/>
            <person name="Jeske O."/>
            <person name="Meyerdierks A."/>
            <person name="Storesund J.E."/>
            <person name="Kallscheuer N."/>
            <person name="Luecker S."/>
            <person name="Lage O.M."/>
            <person name="Pohl T."/>
            <person name="Merkel B.J."/>
            <person name="Hornburger P."/>
            <person name="Mueller R.-W."/>
            <person name="Bruemmer F."/>
            <person name="Labrenz M."/>
            <person name="Spormann A.M."/>
            <person name="Op den Camp H."/>
            <person name="Overmann J."/>
            <person name="Amann R."/>
            <person name="Jetten M.S.M."/>
            <person name="Mascher T."/>
            <person name="Medema M.H."/>
            <person name="Devos D.P."/>
            <person name="Kaster A.-K."/>
            <person name="Ovreas L."/>
            <person name="Rohde M."/>
            <person name="Galperin M.Y."/>
            <person name="Jogler C."/>
        </authorList>
    </citation>
    <scope>NUCLEOTIDE SEQUENCE [LARGE SCALE GENOMIC DNA]</scope>
    <source>
        <strain evidence="8 9">Poly24</strain>
    </source>
</reference>
<feature type="transmembrane region" description="Helical" evidence="6">
    <location>
        <begin position="318"/>
        <end position="335"/>
    </location>
</feature>
<keyword evidence="8" id="KW-0436">Ligase</keyword>
<name>A0A518JP06_9BACT</name>
<dbReference type="InterPro" id="IPR007016">
    <property type="entry name" value="O-antigen_ligase-rel_domated"/>
</dbReference>
<feature type="transmembrane region" description="Helical" evidence="6">
    <location>
        <begin position="20"/>
        <end position="36"/>
    </location>
</feature>
<keyword evidence="2 6" id="KW-0812">Transmembrane</keyword>
<evidence type="ECO:0000256" key="6">
    <source>
        <dbReference type="SAM" id="Phobius"/>
    </source>
</evidence>
<dbReference type="OrthoDB" id="238751at2"/>
<dbReference type="SUPFAM" id="SSF48452">
    <property type="entry name" value="TPR-like"/>
    <property type="match status" value="1"/>
</dbReference>
<dbReference type="Gene3D" id="1.25.40.10">
    <property type="entry name" value="Tetratricopeptide repeat domain"/>
    <property type="match status" value="1"/>
</dbReference>
<feature type="repeat" description="TPR" evidence="5">
    <location>
        <begin position="786"/>
        <end position="819"/>
    </location>
</feature>
<feature type="transmembrane region" description="Helical" evidence="6">
    <location>
        <begin position="471"/>
        <end position="492"/>
    </location>
</feature>
<evidence type="ECO:0000313" key="9">
    <source>
        <dbReference type="Proteomes" id="UP000315082"/>
    </source>
</evidence>
<feature type="transmembrane region" description="Helical" evidence="6">
    <location>
        <begin position="289"/>
        <end position="306"/>
    </location>
</feature>
<evidence type="ECO:0000259" key="7">
    <source>
        <dbReference type="Pfam" id="PF04932"/>
    </source>
</evidence>
<dbReference type="KEGG" id="rcf:Poly24_09440"/>
<keyword evidence="5" id="KW-0802">TPR repeat</keyword>
<dbReference type="InterPro" id="IPR051533">
    <property type="entry name" value="WaaL-like"/>
</dbReference>
<keyword evidence="3 6" id="KW-1133">Transmembrane helix</keyword>
<evidence type="ECO:0000256" key="5">
    <source>
        <dbReference type="PROSITE-ProRule" id="PRU00339"/>
    </source>
</evidence>
<accession>A0A518JP06</accession>
<dbReference type="Proteomes" id="UP000315082">
    <property type="component" value="Chromosome"/>
</dbReference>
<dbReference type="PANTHER" id="PTHR37422">
    <property type="entry name" value="TEICHURONIC ACID BIOSYNTHESIS PROTEIN TUAE"/>
    <property type="match status" value="1"/>
</dbReference>
<evidence type="ECO:0000256" key="2">
    <source>
        <dbReference type="ARBA" id="ARBA00022692"/>
    </source>
</evidence>
<dbReference type="InterPro" id="IPR019734">
    <property type="entry name" value="TPR_rpt"/>
</dbReference>
<dbReference type="AlphaFoldDB" id="A0A518JP06"/>
<gene>
    <name evidence="8" type="ORF">Poly24_09440</name>
</gene>
<protein>
    <submittedName>
        <fullName evidence="8">O-Antigen ligase</fullName>
    </submittedName>
</protein>
<feature type="domain" description="O-antigen ligase-related" evidence="7">
    <location>
        <begin position="275"/>
        <end position="420"/>
    </location>
</feature>
<feature type="transmembrane region" description="Helical" evidence="6">
    <location>
        <begin position="217"/>
        <end position="241"/>
    </location>
</feature>
<keyword evidence="9" id="KW-1185">Reference proteome</keyword>
<evidence type="ECO:0000256" key="3">
    <source>
        <dbReference type="ARBA" id="ARBA00022989"/>
    </source>
</evidence>
<evidence type="ECO:0000256" key="1">
    <source>
        <dbReference type="ARBA" id="ARBA00004141"/>
    </source>
</evidence>
<dbReference type="Pfam" id="PF04932">
    <property type="entry name" value="Wzy_C"/>
    <property type="match status" value="1"/>
</dbReference>
<evidence type="ECO:0000313" key="8">
    <source>
        <dbReference type="EMBL" id="QDV67251.1"/>
    </source>
</evidence>
<feature type="transmembrane region" description="Helical" evidence="6">
    <location>
        <begin position="447"/>
        <end position="465"/>
    </location>
</feature>
<dbReference type="RefSeq" id="WP_145091102.1">
    <property type="nucleotide sequence ID" value="NZ_CP036348.1"/>
</dbReference>
<feature type="transmembrane region" description="Helical" evidence="6">
    <location>
        <begin position="42"/>
        <end position="60"/>
    </location>
</feature>
<feature type="transmembrane region" description="Helical" evidence="6">
    <location>
        <begin position="540"/>
        <end position="563"/>
    </location>
</feature>
<feature type="transmembrane region" description="Helical" evidence="6">
    <location>
        <begin position="166"/>
        <end position="186"/>
    </location>
</feature>
<proteinExistence type="predicted"/>
<dbReference type="GO" id="GO:0016874">
    <property type="term" value="F:ligase activity"/>
    <property type="evidence" value="ECO:0007669"/>
    <property type="project" value="UniProtKB-KW"/>
</dbReference>
<comment type="subcellular location">
    <subcellularLocation>
        <location evidence="1">Membrane</location>
        <topology evidence="1">Multi-pass membrane protein</topology>
    </subcellularLocation>
</comment>
<dbReference type="GO" id="GO:0016020">
    <property type="term" value="C:membrane"/>
    <property type="evidence" value="ECO:0007669"/>
    <property type="project" value="UniProtKB-SubCell"/>
</dbReference>
<sequence>MQQKIMDDYPSTIERFASKALDWALYGVLFVAPLFMGGRGPFGKFVFVCFVSLMALAWIVQSLCRKTVVLRLSGAEWIIAAGALLVVFQLIPWPESVLLTFSPNLRELLPIWFSSPDPNHFQIGTWNTLSLAPNATRQALAVYVAYALFFMLLVQRVRKLEDVEWLLRSLAYGTLALAMLGLTQFLTSNGKFLWFYEHPFRTTDGVVKGPFQNQNHFAHMMALGIGPLLWVLLVVIGRQAGSRKVSRSKRCNRSRFSGGKENAGSFEAYTLSVAIGLVALAVMLTFSRGGFLAFAAATLVAVGLCRGQNVGKRTTLKIAACVVAMVVVTLCIYGYEPLARRLSTLHESQSLAELSHGRRALWDAMLSATQHFWLTGTGIGSHSDVYPVYMQTYYNVEFTHGESGYLPLLMEGGVGAAVLLGAAIVFIALRLIPCVRLGVSPESHRTLRIAALASPLCAASTASLVHAIGDFVWYISACMSWTIVVVVLAVRLPNVASISSADRLAPLVLPVAKPGVIYRLNSVLRWPGQIEVGVNALPPVLAFGFMLIMFCTTTLVAPAKAAFSWNEFRRVTRNLDIKETERISREIELLRKTIHHDPTHAEAKSLLAQAFWHRQNAASPQATVTPSKNAHSETAQSLAVRTFATNPLLGRAYAFSLPSDGNRIPLLTSEALLDQAFSVRPHDAVIHMLQGKRRIAAGKIDRGFEHWRFAFNHDREVRAALVAQLVPLFPAQFLIDRLRPNHEGTWQLYYAYLKQVNAFNADAVAERLVDQLAEELPKCKDNATEAIIRFRLSALYDQLNEKKKALEAVSAAVKLRPEEYQYRMACAILSVKCDDHQIASKHLKWCKARRPNDPKLERLMVECRRLEIAGLTPLKPR</sequence>
<dbReference type="InterPro" id="IPR011990">
    <property type="entry name" value="TPR-like_helical_dom_sf"/>
</dbReference>
<dbReference type="PANTHER" id="PTHR37422:SF13">
    <property type="entry name" value="LIPOPOLYSACCHARIDE BIOSYNTHESIS PROTEIN PA4999-RELATED"/>
    <property type="match status" value="1"/>
</dbReference>
<dbReference type="EMBL" id="CP036348">
    <property type="protein sequence ID" value="QDV67251.1"/>
    <property type="molecule type" value="Genomic_DNA"/>
</dbReference>
<evidence type="ECO:0000256" key="4">
    <source>
        <dbReference type="ARBA" id="ARBA00023136"/>
    </source>
</evidence>
<feature type="transmembrane region" description="Helical" evidence="6">
    <location>
        <begin position="135"/>
        <end position="154"/>
    </location>
</feature>
<feature type="transmembrane region" description="Helical" evidence="6">
    <location>
        <begin position="72"/>
        <end position="91"/>
    </location>
</feature>
<dbReference type="PROSITE" id="PS50005">
    <property type="entry name" value="TPR"/>
    <property type="match status" value="1"/>
</dbReference>